<gene>
    <name evidence="3" type="ordered locus">Plabr_1256</name>
</gene>
<dbReference type="AlphaFoldDB" id="F0SMQ0"/>
<feature type="chain" id="PRO_5003257148" evidence="1">
    <location>
        <begin position="27"/>
        <end position="415"/>
    </location>
</feature>
<dbReference type="Pfam" id="PF04389">
    <property type="entry name" value="Peptidase_M28"/>
    <property type="match status" value="1"/>
</dbReference>
<dbReference type="STRING" id="756272.Plabr_1256"/>
<dbReference type="GO" id="GO:0006508">
    <property type="term" value="P:proteolysis"/>
    <property type="evidence" value="ECO:0007669"/>
    <property type="project" value="InterPro"/>
</dbReference>
<feature type="signal peptide" evidence="1">
    <location>
        <begin position="1"/>
        <end position="26"/>
    </location>
</feature>
<evidence type="ECO:0000313" key="4">
    <source>
        <dbReference type="Proteomes" id="UP000006860"/>
    </source>
</evidence>
<proteinExistence type="predicted"/>
<evidence type="ECO:0000313" key="3">
    <source>
        <dbReference type="EMBL" id="ADY58869.1"/>
    </source>
</evidence>
<sequence>MSRSVFLPLLRIAVVALILCARSTSAYSQQALSSDGPTCCNGNGKASSQAADQPISADQIEAHVRHLASDDFEGRQGANAIRAAAWIADQFEQLGLKPVLPDDSYRQDIPGRPDDDGGKTIIGQNVVGLLPGSDPELADEYLLLGAHHDHIGKTEDRIFYGADDNASGVAMVLAVAKRLSQSGQRPRRSVLFVSFDVEEHLLFGSRWFAAHPPVPLEKIRLVVVADMLGRSLGDLPLNSVFLFGAEHGTGLRSTVESLQSTFQPQVNPVLLSASFVGTRSDYAPFRDREIPFLFASTGQSPDYHKMGDTADKLDYEQITAISTGLAKLLQQVANTETPPEWIAEPEISRDEVQAVLNIVTVIEQHAESLELSTVQKLFVAQTRFRAEQLLKADTISPGDEAWLTRATQMMLFTVF</sequence>
<dbReference type="GO" id="GO:0008235">
    <property type="term" value="F:metalloexopeptidase activity"/>
    <property type="evidence" value="ECO:0007669"/>
    <property type="project" value="InterPro"/>
</dbReference>
<dbReference type="PANTHER" id="PTHR12147:SF26">
    <property type="entry name" value="PEPTIDASE M28 DOMAIN-CONTAINING PROTEIN"/>
    <property type="match status" value="1"/>
</dbReference>
<dbReference type="HOGENOM" id="CLU_019932_0_1_0"/>
<dbReference type="Gene3D" id="3.40.630.10">
    <property type="entry name" value="Zn peptidases"/>
    <property type="match status" value="1"/>
</dbReference>
<dbReference type="KEGG" id="pbs:Plabr_1256"/>
<name>F0SMQ0_RUBBR</name>
<reference evidence="4" key="1">
    <citation type="submission" date="2011-02" db="EMBL/GenBank/DDBJ databases">
        <title>The complete genome of Planctomyces brasiliensis DSM 5305.</title>
        <authorList>
            <person name="Lucas S."/>
            <person name="Copeland A."/>
            <person name="Lapidus A."/>
            <person name="Bruce D."/>
            <person name="Goodwin L."/>
            <person name="Pitluck S."/>
            <person name="Kyrpides N."/>
            <person name="Mavromatis K."/>
            <person name="Pagani I."/>
            <person name="Ivanova N."/>
            <person name="Ovchinnikova G."/>
            <person name="Lu M."/>
            <person name="Detter J.C."/>
            <person name="Han C."/>
            <person name="Land M."/>
            <person name="Hauser L."/>
            <person name="Markowitz V."/>
            <person name="Cheng J.-F."/>
            <person name="Hugenholtz P."/>
            <person name="Woyke T."/>
            <person name="Wu D."/>
            <person name="Tindall B."/>
            <person name="Pomrenke H.G."/>
            <person name="Brambilla E."/>
            <person name="Klenk H.-P."/>
            <person name="Eisen J.A."/>
        </authorList>
    </citation>
    <scope>NUCLEOTIDE SEQUENCE [LARGE SCALE GENOMIC DNA]</scope>
    <source>
        <strain evidence="4">ATCC 49424 / DSM 5305 / JCM 21570 / NBRC 103401 / IFAM 1448</strain>
    </source>
</reference>
<keyword evidence="4" id="KW-1185">Reference proteome</keyword>
<dbReference type="eggNOG" id="COG2234">
    <property type="taxonomic scope" value="Bacteria"/>
</dbReference>
<dbReference type="SUPFAM" id="SSF53187">
    <property type="entry name" value="Zn-dependent exopeptidases"/>
    <property type="match status" value="1"/>
</dbReference>
<dbReference type="OrthoDB" id="9762302at2"/>
<protein>
    <submittedName>
        <fullName evidence="3">Peptidase M28</fullName>
    </submittedName>
</protein>
<feature type="domain" description="Peptidase M28" evidence="2">
    <location>
        <begin position="125"/>
        <end position="327"/>
    </location>
</feature>
<dbReference type="InterPro" id="IPR045175">
    <property type="entry name" value="M28_fam"/>
</dbReference>
<dbReference type="Proteomes" id="UP000006860">
    <property type="component" value="Chromosome"/>
</dbReference>
<accession>F0SMQ0</accession>
<dbReference type="EMBL" id="CP002546">
    <property type="protein sequence ID" value="ADY58869.1"/>
    <property type="molecule type" value="Genomic_DNA"/>
</dbReference>
<dbReference type="RefSeq" id="WP_013627602.1">
    <property type="nucleotide sequence ID" value="NC_015174.1"/>
</dbReference>
<evidence type="ECO:0000259" key="2">
    <source>
        <dbReference type="Pfam" id="PF04389"/>
    </source>
</evidence>
<keyword evidence="1" id="KW-0732">Signal</keyword>
<organism evidence="3 4">
    <name type="scientific">Rubinisphaera brasiliensis (strain ATCC 49424 / DSM 5305 / JCM 21570 / IAM 15109 / NBRC 103401 / IFAM 1448)</name>
    <name type="common">Planctomyces brasiliensis</name>
    <dbReference type="NCBI Taxonomy" id="756272"/>
    <lineage>
        <taxon>Bacteria</taxon>
        <taxon>Pseudomonadati</taxon>
        <taxon>Planctomycetota</taxon>
        <taxon>Planctomycetia</taxon>
        <taxon>Planctomycetales</taxon>
        <taxon>Planctomycetaceae</taxon>
        <taxon>Rubinisphaera</taxon>
    </lineage>
</organism>
<dbReference type="InterPro" id="IPR007484">
    <property type="entry name" value="Peptidase_M28"/>
</dbReference>
<evidence type="ECO:0000256" key="1">
    <source>
        <dbReference type="SAM" id="SignalP"/>
    </source>
</evidence>
<dbReference type="PANTHER" id="PTHR12147">
    <property type="entry name" value="METALLOPEPTIDASE M28 FAMILY MEMBER"/>
    <property type="match status" value="1"/>
</dbReference>